<dbReference type="Proteomes" id="UP000440367">
    <property type="component" value="Unassembled WGS sequence"/>
</dbReference>
<organism evidence="3 15">
    <name type="scientific">Phytophthora fragariae</name>
    <dbReference type="NCBI Taxonomy" id="53985"/>
    <lineage>
        <taxon>Eukaryota</taxon>
        <taxon>Sar</taxon>
        <taxon>Stramenopiles</taxon>
        <taxon>Oomycota</taxon>
        <taxon>Peronosporomycetes</taxon>
        <taxon>Peronosporales</taxon>
        <taxon>Peronosporaceae</taxon>
        <taxon>Phytophthora</taxon>
    </lineage>
</organism>
<evidence type="ECO:0000313" key="14">
    <source>
        <dbReference type="Proteomes" id="UP000440732"/>
    </source>
</evidence>
<evidence type="ECO:0000313" key="17">
    <source>
        <dbReference type="Proteomes" id="UP000476176"/>
    </source>
</evidence>
<evidence type="ECO:0000313" key="5">
    <source>
        <dbReference type="EMBL" id="KAE9140549.1"/>
    </source>
</evidence>
<proteinExistence type="predicted"/>
<dbReference type="Proteomes" id="UP000433483">
    <property type="component" value="Unassembled WGS sequence"/>
</dbReference>
<evidence type="ECO:0000313" key="7">
    <source>
        <dbReference type="EMBL" id="KAE9219653.1"/>
    </source>
</evidence>
<dbReference type="Proteomes" id="UP000460718">
    <property type="component" value="Unassembled WGS sequence"/>
</dbReference>
<dbReference type="EMBL" id="QXFX01000844">
    <property type="protein sequence ID" value="KAE9102764.1"/>
    <property type="molecule type" value="Genomic_DNA"/>
</dbReference>
<dbReference type="AlphaFoldDB" id="A0A6A3RXY6"/>
<evidence type="ECO:0000313" key="4">
    <source>
        <dbReference type="EMBL" id="KAE9102764.1"/>
    </source>
</evidence>
<evidence type="ECO:0000313" key="16">
    <source>
        <dbReference type="Proteomes" id="UP000460718"/>
    </source>
</evidence>
<accession>A0A6A3RXY6</accession>
<evidence type="ECO:0000313" key="11">
    <source>
        <dbReference type="Proteomes" id="UP000433483"/>
    </source>
</evidence>
<dbReference type="Proteomes" id="UP000476176">
    <property type="component" value="Unassembled WGS sequence"/>
</dbReference>
<dbReference type="EMBL" id="QXGB01000832">
    <property type="protein sequence ID" value="KAE9203244.1"/>
    <property type="molecule type" value="Genomic_DNA"/>
</dbReference>
<evidence type="ECO:0000313" key="8">
    <source>
        <dbReference type="EMBL" id="KAE9220672.1"/>
    </source>
</evidence>
<dbReference type="Proteomes" id="UP000441208">
    <property type="component" value="Unassembled WGS sequence"/>
</dbReference>
<evidence type="ECO:0000313" key="12">
    <source>
        <dbReference type="Proteomes" id="UP000437068"/>
    </source>
</evidence>
<dbReference type="EMBL" id="QXFZ01000869">
    <property type="protein sequence ID" value="KAE9102562.1"/>
    <property type="molecule type" value="Genomic_DNA"/>
</dbReference>
<reference evidence="10 11" key="1">
    <citation type="submission" date="2018-08" db="EMBL/GenBank/DDBJ databases">
        <title>Genomic investigation of the strawberry pathogen Phytophthora fragariae indicates pathogenicity is determined by transcriptional variation in three key races.</title>
        <authorList>
            <person name="Adams T.M."/>
            <person name="Armitage A.D."/>
            <person name="Sobczyk M.K."/>
            <person name="Bates H.J."/>
            <person name="Dunwell J.M."/>
            <person name="Nellist C.F."/>
            <person name="Harrison R.J."/>
        </authorList>
    </citation>
    <scope>NUCLEOTIDE SEQUENCE [LARGE SCALE GENOMIC DNA]</scope>
    <source>
        <strain evidence="9 12">A4</strain>
        <strain evidence="8 13">BC-1</strain>
        <strain evidence="7 17">BC-23</strain>
        <strain evidence="6 11">NOV-27</strain>
        <strain evidence="5 14">NOV-5</strain>
        <strain evidence="3 15">NOV-71</strain>
        <strain evidence="1 10">NOV-9</strain>
        <strain evidence="4 18">ONT-3</strain>
        <strain evidence="2 16">SCRP245</strain>
    </source>
</reference>
<evidence type="ECO:0000313" key="9">
    <source>
        <dbReference type="EMBL" id="KAE9303011.1"/>
    </source>
</evidence>
<keyword evidence="11" id="KW-1185">Reference proteome</keyword>
<evidence type="ECO:0000313" key="13">
    <source>
        <dbReference type="Proteomes" id="UP000440367"/>
    </source>
</evidence>
<dbReference type="EMBL" id="QXGF01000906">
    <property type="protein sequence ID" value="KAE8934442.1"/>
    <property type="molecule type" value="Genomic_DNA"/>
</dbReference>
<evidence type="ECO:0000313" key="10">
    <source>
        <dbReference type="Proteomes" id="UP000429523"/>
    </source>
</evidence>
<protein>
    <submittedName>
        <fullName evidence="3">Uncharacterized protein</fullName>
    </submittedName>
</protein>
<dbReference type="Proteomes" id="UP000437068">
    <property type="component" value="Unassembled WGS sequence"/>
</dbReference>
<name>A0A6A3RXY6_9STRA</name>
<evidence type="ECO:0000313" key="15">
    <source>
        <dbReference type="Proteomes" id="UP000441208"/>
    </source>
</evidence>
<gene>
    <name evidence="9" type="ORF">PF001_g13749</name>
    <name evidence="8" type="ORF">PF002_g15814</name>
    <name evidence="7" type="ORF">PF004_g13542</name>
    <name evidence="6" type="ORF">PF005_g14268</name>
    <name evidence="5" type="ORF">PF006_g13510</name>
    <name evidence="3" type="ORF">PF007_g14719</name>
    <name evidence="1" type="ORF">PF009_g15575</name>
    <name evidence="4" type="ORF">PF010_g13993</name>
    <name evidence="2" type="ORF">PF011_g13322</name>
</gene>
<comment type="caution">
    <text evidence="3">The sequence shown here is derived from an EMBL/GenBank/DDBJ whole genome shotgun (WGS) entry which is preliminary data.</text>
</comment>
<dbReference type="EMBL" id="QXGA01000806">
    <property type="protein sequence ID" value="KAE9140549.1"/>
    <property type="molecule type" value="Genomic_DNA"/>
</dbReference>
<dbReference type="Proteomes" id="UP000488956">
    <property type="component" value="Unassembled WGS sequence"/>
</dbReference>
<dbReference type="EMBL" id="QXGE01000823">
    <property type="protein sequence ID" value="KAE9303011.1"/>
    <property type="molecule type" value="Genomic_DNA"/>
</dbReference>
<evidence type="ECO:0000313" key="1">
    <source>
        <dbReference type="EMBL" id="KAE8934442.1"/>
    </source>
</evidence>
<dbReference type="Proteomes" id="UP000429523">
    <property type="component" value="Unassembled WGS sequence"/>
</dbReference>
<dbReference type="EMBL" id="QXGD01000906">
    <property type="protein sequence ID" value="KAE9220672.1"/>
    <property type="molecule type" value="Genomic_DNA"/>
</dbReference>
<dbReference type="EMBL" id="QXFW01000814">
    <property type="protein sequence ID" value="KAE9002418.1"/>
    <property type="molecule type" value="Genomic_DNA"/>
</dbReference>
<evidence type="ECO:0000313" key="3">
    <source>
        <dbReference type="EMBL" id="KAE9102562.1"/>
    </source>
</evidence>
<evidence type="ECO:0000313" key="18">
    <source>
        <dbReference type="Proteomes" id="UP000488956"/>
    </source>
</evidence>
<evidence type="ECO:0000313" key="6">
    <source>
        <dbReference type="EMBL" id="KAE9203244.1"/>
    </source>
</evidence>
<sequence length="80" mass="8656">MGSHPPRWSASSSPPSSSSATVLFFCLMDVPRSTVQGLQVGVSSSCPSRILAQCRNIVLRLHFKVHATTTVTTLSRSQRL</sequence>
<evidence type="ECO:0000313" key="2">
    <source>
        <dbReference type="EMBL" id="KAE9002418.1"/>
    </source>
</evidence>
<dbReference type="Proteomes" id="UP000440732">
    <property type="component" value="Unassembled WGS sequence"/>
</dbReference>
<dbReference type="EMBL" id="QXGC01000827">
    <property type="protein sequence ID" value="KAE9219653.1"/>
    <property type="molecule type" value="Genomic_DNA"/>
</dbReference>